<reference evidence="2 3" key="1">
    <citation type="submission" date="2016-10" db="EMBL/GenBank/DDBJ databases">
        <authorList>
            <person name="de Groot N.N."/>
        </authorList>
    </citation>
    <scope>NUCLEOTIDE SEQUENCE [LARGE SCALE GENOMIC DNA]</scope>
    <source>
        <strain evidence="2 3">DSM 20117</strain>
    </source>
</reference>
<evidence type="ECO:0000313" key="2">
    <source>
        <dbReference type="EMBL" id="SDQ98797.1"/>
    </source>
</evidence>
<dbReference type="InterPro" id="IPR040596">
    <property type="entry name" value="RNase_II_C_S1"/>
</dbReference>
<dbReference type="GO" id="GO:0004540">
    <property type="term" value="F:RNA nuclease activity"/>
    <property type="evidence" value="ECO:0007669"/>
    <property type="project" value="InterPro"/>
</dbReference>
<dbReference type="SMART" id="SM00955">
    <property type="entry name" value="RNB"/>
    <property type="match status" value="1"/>
</dbReference>
<dbReference type="InterPro" id="IPR001900">
    <property type="entry name" value="RNase_II/R"/>
</dbReference>
<dbReference type="InterPro" id="IPR050180">
    <property type="entry name" value="RNR_Ribonuclease"/>
</dbReference>
<dbReference type="Pfam" id="PF18614">
    <property type="entry name" value="RNase_II_C_S1"/>
    <property type="match status" value="1"/>
</dbReference>
<sequence>MPYSHVDARVNESQHLLARVLKELRTELELPAAFSPSVIAEAEKAVAQLPMPAADLTALDFVTIDPPSSTDLDQAMYIERDGGGYRLWYAIADVPAFVAPGGELDAETRRRGQTIYAPDGRIPLHPPVISEDAGSLLPDQDRSAFVWEFELDAAAVVSTVSLRRARIRSRAKLNYEQVQQDIDSGEAPVYLQLLKEVGRKRIELERQRGGASLNLPDEEIAHDGRHYFIVARPARPVEDWNAQISLMTGMAAAEIMLEGKVGILRTMPAPDEESEARFRRQTKALGHPWPEGIAYGEYLRGLNTADPKQLALMNAAGSLFRGAGYTPFDGEVPQEQTQAAIAAPYAHTTAPLRRLVDRFVLVICEALCAKTEVPGWARQALPELPQLMAASDQLSGRLERAALDAVEAALLSHRVGEEFDAVVISARNSSNHSNHNSNGNGRQDAVPHGTIQISDPAVSARCDGELQAGTAIRARLVEADIVKRTVRFELISPA</sequence>
<dbReference type="KEGG" id="acry:AC20117_00585"/>
<evidence type="ECO:0000259" key="1">
    <source>
        <dbReference type="SMART" id="SM00955"/>
    </source>
</evidence>
<dbReference type="SUPFAM" id="SSF50249">
    <property type="entry name" value="Nucleic acid-binding proteins"/>
    <property type="match status" value="1"/>
</dbReference>
<dbReference type="STRING" id="37928.SAMN04489742_3381"/>
<proteinExistence type="predicted"/>
<dbReference type="GO" id="GO:0006402">
    <property type="term" value="P:mRNA catabolic process"/>
    <property type="evidence" value="ECO:0007669"/>
    <property type="project" value="TreeGrafter"/>
</dbReference>
<dbReference type="Proteomes" id="UP000181917">
    <property type="component" value="Unassembled WGS sequence"/>
</dbReference>
<evidence type="ECO:0000313" key="3">
    <source>
        <dbReference type="Proteomes" id="UP000181917"/>
    </source>
</evidence>
<dbReference type="InterPro" id="IPR012340">
    <property type="entry name" value="NA-bd_OB-fold"/>
</dbReference>
<dbReference type="PANTHER" id="PTHR23355:SF37">
    <property type="entry name" value="EXORIBONUCLEASE 2"/>
    <property type="match status" value="1"/>
</dbReference>
<dbReference type="GO" id="GO:0005829">
    <property type="term" value="C:cytosol"/>
    <property type="evidence" value="ECO:0007669"/>
    <property type="project" value="TreeGrafter"/>
</dbReference>
<keyword evidence="3" id="KW-1185">Reference proteome</keyword>
<gene>
    <name evidence="2" type="ORF">SAMN04489742_3381</name>
</gene>
<dbReference type="PANTHER" id="PTHR23355">
    <property type="entry name" value="RIBONUCLEASE"/>
    <property type="match status" value="1"/>
</dbReference>
<dbReference type="GO" id="GO:0003723">
    <property type="term" value="F:RNA binding"/>
    <property type="evidence" value="ECO:0007669"/>
    <property type="project" value="InterPro"/>
</dbReference>
<protein>
    <submittedName>
        <fullName evidence="2">RNB domain-containing protein</fullName>
    </submittedName>
</protein>
<feature type="domain" description="RNB" evidence="1">
    <location>
        <begin position="53"/>
        <end position="370"/>
    </location>
</feature>
<dbReference type="EMBL" id="FNKH01000002">
    <property type="protein sequence ID" value="SDQ98797.1"/>
    <property type="molecule type" value="Genomic_DNA"/>
</dbReference>
<dbReference type="AlphaFoldDB" id="A0A1H1FCZ8"/>
<dbReference type="RefSeq" id="WP_074701494.1">
    <property type="nucleotide sequence ID" value="NZ_CP018863.1"/>
</dbReference>
<dbReference type="OrthoDB" id="5800376at2"/>
<accession>A0A1H1FCZ8</accession>
<name>A0A1H1FCZ8_9MICC</name>
<dbReference type="Pfam" id="PF00773">
    <property type="entry name" value="RNB"/>
    <property type="match status" value="1"/>
</dbReference>
<organism evidence="2 3">
    <name type="scientific">Crystallibacter crystallopoietes</name>
    <dbReference type="NCBI Taxonomy" id="37928"/>
    <lineage>
        <taxon>Bacteria</taxon>
        <taxon>Bacillati</taxon>
        <taxon>Actinomycetota</taxon>
        <taxon>Actinomycetes</taxon>
        <taxon>Micrococcales</taxon>
        <taxon>Micrococcaceae</taxon>
        <taxon>Crystallibacter</taxon>
    </lineage>
</organism>